<organism evidence="1 3">
    <name type="scientific">Adineta steineri</name>
    <dbReference type="NCBI Taxonomy" id="433720"/>
    <lineage>
        <taxon>Eukaryota</taxon>
        <taxon>Metazoa</taxon>
        <taxon>Spiralia</taxon>
        <taxon>Gnathifera</taxon>
        <taxon>Rotifera</taxon>
        <taxon>Eurotatoria</taxon>
        <taxon>Bdelloidea</taxon>
        <taxon>Adinetida</taxon>
        <taxon>Adinetidae</taxon>
        <taxon>Adineta</taxon>
    </lineage>
</organism>
<protein>
    <submittedName>
        <fullName evidence="1">Uncharacterized protein</fullName>
    </submittedName>
</protein>
<reference evidence="1" key="1">
    <citation type="submission" date="2021-02" db="EMBL/GenBank/DDBJ databases">
        <authorList>
            <person name="Nowell W R."/>
        </authorList>
    </citation>
    <scope>NUCLEOTIDE SEQUENCE</scope>
</reference>
<dbReference type="EMBL" id="CAJOAY010001310">
    <property type="protein sequence ID" value="CAF3825773.1"/>
    <property type="molecule type" value="Genomic_DNA"/>
</dbReference>
<dbReference type="Proteomes" id="UP000663891">
    <property type="component" value="Unassembled WGS sequence"/>
</dbReference>
<gene>
    <name evidence="2" type="ORF">OKA104_LOCUS19971</name>
    <name evidence="1" type="ORF">VCS650_LOCUS16917</name>
</gene>
<comment type="caution">
    <text evidence="1">The sequence shown here is derived from an EMBL/GenBank/DDBJ whole genome shotgun (WGS) entry which is preliminary data.</text>
</comment>
<dbReference type="OrthoDB" id="9984179at2759"/>
<evidence type="ECO:0000313" key="3">
    <source>
        <dbReference type="Proteomes" id="UP000663891"/>
    </source>
</evidence>
<sequence length="418" mass="49078">MEEQVRQEILDARAQLQTQDSQSSVEANPLSHFRCRIVPNLNFNGFDKPVSNTSNISHEWDHIIKCVLTTNDFEMFKEALWFIKNEDNLYSRRALIIEYIRVCCCLTDDAVNDAVDHLLEYLHQDIEATWQYDIGFLFDLLHNAGVNVEKLSSLLGDVEVKELLNDIQLKSKLNYYESTNSKASANQITNSIKRVFRIVLSLGYFQIENSKPTLSNDNYLFLILLGFYLQLDKRFQDINIIHIARRLMVNALTLLSATYWNEKRDLLVECLYTLSSKNVYIVELFLKTNERTVRIRTQLALLHLKRLVNMTEHGKKSEAMVIDEIIQNKLNPRLFERQIDFIDCVRLLGDIVDSYPIDQQIQSIRKLHNAIQPYTKTTHEKLLTDEHVLILYDDWQRWATMLKPYSIDNDSQKRLKRK</sequence>
<dbReference type="AlphaFoldDB" id="A0A814JTC0"/>
<dbReference type="EMBL" id="CAJNON010000153">
    <property type="protein sequence ID" value="CAF1041916.1"/>
    <property type="molecule type" value="Genomic_DNA"/>
</dbReference>
<accession>A0A814JTC0</accession>
<evidence type="ECO:0000313" key="1">
    <source>
        <dbReference type="EMBL" id="CAF1041916.1"/>
    </source>
</evidence>
<evidence type="ECO:0000313" key="2">
    <source>
        <dbReference type="EMBL" id="CAF3825773.1"/>
    </source>
</evidence>
<dbReference type="Proteomes" id="UP000663881">
    <property type="component" value="Unassembled WGS sequence"/>
</dbReference>
<proteinExistence type="predicted"/>
<name>A0A814JTC0_9BILA</name>